<dbReference type="Proteomes" id="UP000016223">
    <property type="component" value="Chromosome 2"/>
</dbReference>
<evidence type="ECO:0000313" key="1">
    <source>
        <dbReference type="EMBL" id="AGU53514.1"/>
    </source>
</evidence>
<accession>T1XMJ6</accession>
<dbReference type="HOGENOM" id="CLU_119528_1_1_4"/>
<name>T1XMJ6_VARPD</name>
<protein>
    <recommendedName>
        <fullName evidence="3">DUF2958 domain-containing protein</fullName>
    </recommendedName>
</protein>
<gene>
    <name evidence="1" type="ORF">VAPA_2c09580</name>
</gene>
<evidence type="ECO:0000313" key="2">
    <source>
        <dbReference type="Proteomes" id="UP000016223"/>
    </source>
</evidence>
<sequence>MFLLTEEQRTQMLSNGAARTRGEHTDPYPVLKLYTPDGGLSWVLSELDVDGDLAYGLIDVGTGFPELGLVSLSMLASIKGPRGMSVVAEPHYKARKTLSAYLGARRA</sequence>
<dbReference type="RefSeq" id="WP_021004340.1">
    <property type="nucleotide sequence ID" value="NC_022234.1"/>
</dbReference>
<organism evidence="1 2">
    <name type="scientific">Variovorax paradoxus B4</name>
    <dbReference type="NCBI Taxonomy" id="1246301"/>
    <lineage>
        <taxon>Bacteria</taxon>
        <taxon>Pseudomonadati</taxon>
        <taxon>Pseudomonadota</taxon>
        <taxon>Betaproteobacteria</taxon>
        <taxon>Burkholderiales</taxon>
        <taxon>Comamonadaceae</taxon>
        <taxon>Variovorax</taxon>
    </lineage>
</organism>
<dbReference type="AlphaFoldDB" id="T1XMJ6"/>
<reference evidence="1 2" key="1">
    <citation type="submission" date="2012-10" db="EMBL/GenBank/DDBJ databases">
        <title>Genome sequence of Variovorax paradoxus B4.</title>
        <authorList>
            <person name="Schuldes J."/>
            <person name="Brandt U."/>
            <person name="Hiessl S."/>
            <person name="Wuebbeler J.H."/>
            <person name="Thuermer A."/>
            <person name="Steinbuechel A."/>
            <person name="Daniel R."/>
        </authorList>
    </citation>
    <scope>NUCLEOTIDE SEQUENCE [LARGE SCALE GENOMIC DNA]</scope>
    <source>
        <strain evidence="1 2">B4</strain>
    </source>
</reference>
<dbReference type="EMBL" id="CP003912">
    <property type="protein sequence ID" value="AGU53514.1"/>
    <property type="molecule type" value="Genomic_DNA"/>
</dbReference>
<dbReference type="Pfam" id="PF11171">
    <property type="entry name" value="DUF2958"/>
    <property type="match status" value="1"/>
</dbReference>
<proteinExistence type="predicted"/>
<dbReference type="KEGG" id="vpd:VAPA_2c09580"/>
<dbReference type="OrthoDB" id="1070337at2"/>
<evidence type="ECO:0008006" key="3">
    <source>
        <dbReference type="Google" id="ProtNLM"/>
    </source>
</evidence>
<dbReference type="InterPro" id="IPR021341">
    <property type="entry name" value="DUF2958"/>
</dbReference>